<keyword evidence="1" id="KW-0328">Glycosyltransferase</keyword>
<sequence>MWRRTYLLLLLLRVYFALSPSYLHPDEVFQGPEVIAGELFGYNNVRTWEWTVAKPIRSVFPLWPVYGLPMALLKAVWARDGDGLVSPSAIYYTTRIVMFVLSFVLEDWAIHELVHSPRKRTEALTLVASSYVTWTYQTHTFSNSVETLLVLWCLVLMQRIAYTNNPEPDEKGLTPEPISRRSYITSSLALGFLVVFGLFNRITFPAFLLIPGMQLLPHLWNRPLALVALVTSAFFWIFVAIATDTAFYTGPAATTSFRALFEYLHTAPVITPINNFLYNMKASNLKAHGLHPHYQHILINLPQLLGPALLLLIPSPPRISDFDIDRMLNNPRLTAAITGSVILSVIPHQEPRFLLPCIPLILTCTSMPESRIWRQRFWVTWAIFNGAMSILMGVYHQGGVVSTQLAIPDIIRSSLSDTQNIAKTVEVHWWKTYPPSLYMLGPPISNPITNDTITISTDPLLGANKTNLFDSLTTNLPACEDKDDLLSRIANAIAGAQYPTEVLLVAPLSAWRFEPGQTIPPVSNFSFSFPAPSVKGTAPRNALQLTHLNNYRKHINLDDMDFGDDGFMPTLTRVVGRRGLGVWRVERECADDQMSMHSEPDGKDG</sequence>
<gene>
    <name evidence="1" type="primary">SMP3</name>
    <name evidence="1" type="ORF">H2198_006236</name>
</gene>
<reference evidence="1" key="1">
    <citation type="submission" date="2022-10" db="EMBL/GenBank/DDBJ databases">
        <title>Culturing micro-colonial fungi from biological soil crusts in the Mojave desert and describing Neophaeococcomyces mojavensis, and introducing the new genera and species Taxawa tesnikishii.</title>
        <authorList>
            <person name="Kurbessoian T."/>
            <person name="Stajich J.E."/>
        </authorList>
    </citation>
    <scope>NUCLEOTIDE SEQUENCE</scope>
    <source>
        <strain evidence="1">JES_112</strain>
    </source>
</reference>
<proteinExistence type="predicted"/>
<evidence type="ECO:0000313" key="2">
    <source>
        <dbReference type="Proteomes" id="UP001172386"/>
    </source>
</evidence>
<name>A0ACC3A3J9_9EURO</name>
<organism evidence="1 2">
    <name type="scientific">Neophaeococcomyces mojaviensis</name>
    <dbReference type="NCBI Taxonomy" id="3383035"/>
    <lineage>
        <taxon>Eukaryota</taxon>
        <taxon>Fungi</taxon>
        <taxon>Dikarya</taxon>
        <taxon>Ascomycota</taxon>
        <taxon>Pezizomycotina</taxon>
        <taxon>Eurotiomycetes</taxon>
        <taxon>Chaetothyriomycetidae</taxon>
        <taxon>Chaetothyriales</taxon>
        <taxon>Chaetothyriales incertae sedis</taxon>
        <taxon>Neophaeococcomyces</taxon>
    </lineage>
</organism>
<protein>
    <submittedName>
        <fullName evidence="1">Alpha 1,2 mannosyltransferase</fullName>
    </submittedName>
</protein>
<dbReference type="EMBL" id="JAPDRQ010000112">
    <property type="protein sequence ID" value="KAJ9654797.1"/>
    <property type="molecule type" value="Genomic_DNA"/>
</dbReference>
<evidence type="ECO:0000313" key="1">
    <source>
        <dbReference type="EMBL" id="KAJ9654797.1"/>
    </source>
</evidence>
<accession>A0ACC3A3J9</accession>
<dbReference type="Proteomes" id="UP001172386">
    <property type="component" value="Unassembled WGS sequence"/>
</dbReference>
<keyword evidence="1" id="KW-0808">Transferase</keyword>
<comment type="caution">
    <text evidence="1">The sequence shown here is derived from an EMBL/GenBank/DDBJ whole genome shotgun (WGS) entry which is preliminary data.</text>
</comment>
<keyword evidence="2" id="KW-1185">Reference proteome</keyword>